<dbReference type="RefSeq" id="WP_255855294.1">
    <property type="nucleotide sequence ID" value="NZ_CP073347.1"/>
</dbReference>
<organism evidence="1 2">
    <name type="scientific">Marinobacterium rhizophilum</name>
    <dbReference type="NCBI Taxonomy" id="420402"/>
    <lineage>
        <taxon>Bacteria</taxon>
        <taxon>Pseudomonadati</taxon>
        <taxon>Pseudomonadota</taxon>
        <taxon>Gammaproteobacteria</taxon>
        <taxon>Oceanospirillales</taxon>
        <taxon>Oceanospirillaceae</taxon>
        <taxon>Marinobacterium</taxon>
    </lineage>
</organism>
<keyword evidence="2" id="KW-1185">Reference proteome</keyword>
<dbReference type="CDD" id="cd00586">
    <property type="entry name" value="4HBT"/>
    <property type="match status" value="1"/>
</dbReference>
<dbReference type="Proteomes" id="UP001058461">
    <property type="component" value="Chromosome"/>
</dbReference>
<proteinExistence type="predicted"/>
<protein>
    <submittedName>
        <fullName evidence="1">Thioesterase family protein</fullName>
    </submittedName>
</protein>
<dbReference type="InterPro" id="IPR029069">
    <property type="entry name" value="HotDog_dom_sf"/>
</dbReference>
<dbReference type="Pfam" id="PF13279">
    <property type="entry name" value="4HBT_2"/>
    <property type="match status" value="1"/>
</dbReference>
<name>A0ABY5HPI0_9GAMM</name>
<sequence length="159" mass="18157">MTATLKIFDGPVIKDWIDYNGHMNDACYVVVFARALDNFIDHIGLDADFRAEHQVSLYTLQSVVHYLREVKEGESLQIFAQLLEHDSKKLRLMLRMHHGDTGTELALLETLLLHMDMSATRPAAFLPVTRDRIERLHARQAEIPWPDQAGRGIALRKPG</sequence>
<dbReference type="EMBL" id="CP073347">
    <property type="protein sequence ID" value="UTW13129.1"/>
    <property type="molecule type" value="Genomic_DNA"/>
</dbReference>
<reference evidence="1" key="1">
    <citation type="submission" date="2021-04" db="EMBL/GenBank/DDBJ databases">
        <title>Oceanospirillales bacteria with DddD are important DMSP degraders in coastal seawater.</title>
        <authorList>
            <person name="Liu J."/>
        </authorList>
    </citation>
    <scope>NUCLEOTIDE SEQUENCE</scope>
    <source>
        <strain evidence="1">D13-1</strain>
    </source>
</reference>
<gene>
    <name evidence="1" type="ORF">KDW95_05560</name>
</gene>
<evidence type="ECO:0000313" key="1">
    <source>
        <dbReference type="EMBL" id="UTW13129.1"/>
    </source>
</evidence>
<dbReference type="Gene3D" id="3.10.129.10">
    <property type="entry name" value="Hotdog Thioesterase"/>
    <property type="match status" value="1"/>
</dbReference>
<dbReference type="SUPFAM" id="SSF54637">
    <property type="entry name" value="Thioesterase/thiol ester dehydrase-isomerase"/>
    <property type="match status" value="1"/>
</dbReference>
<evidence type="ECO:0000313" key="2">
    <source>
        <dbReference type="Proteomes" id="UP001058461"/>
    </source>
</evidence>
<accession>A0ABY5HPI0</accession>